<comment type="caution">
    <text evidence="2">The sequence shown here is derived from an EMBL/GenBank/DDBJ whole genome shotgun (WGS) entry which is preliminary data.</text>
</comment>
<gene>
    <name evidence="2" type="ORF">WY13_01845</name>
</gene>
<evidence type="ECO:0000313" key="2">
    <source>
        <dbReference type="EMBL" id="OAA88392.1"/>
    </source>
</evidence>
<dbReference type="AlphaFoldDB" id="A0A162KXL8"/>
<keyword evidence="1" id="KW-1133">Transmembrane helix</keyword>
<dbReference type="EMBL" id="LITT01000017">
    <property type="protein sequence ID" value="OAA88392.1"/>
    <property type="molecule type" value="Genomic_DNA"/>
</dbReference>
<accession>A0A162KXL8</accession>
<reference evidence="2 3" key="1">
    <citation type="journal article" date="2015" name="Biotechnol. Bioeng.">
        <title>Genome sequence and phenotypic characterization of Caulobacter segnis.</title>
        <authorList>
            <person name="Patel S."/>
            <person name="Fletcher B."/>
            <person name="Scott D.C."/>
            <person name="Ely B."/>
        </authorList>
    </citation>
    <scope>NUCLEOTIDE SEQUENCE [LARGE SCALE GENOMIC DNA]</scope>
    <source>
        <strain evidence="2 3">ERI-2</strain>
    </source>
</reference>
<dbReference type="Proteomes" id="UP000077407">
    <property type="component" value="Unassembled WGS sequence"/>
</dbReference>
<keyword evidence="1" id="KW-0472">Membrane</keyword>
<feature type="transmembrane region" description="Helical" evidence="1">
    <location>
        <begin position="34"/>
        <end position="57"/>
    </location>
</feature>
<keyword evidence="1" id="KW-0812">Transmembrane</keyword>
<feature type="transmembrane region" description="Helical" evidence="1">
    <location>
        <begin position="69"/>
        <end position="88"/>
    </location>
</feature>
<proteinExistence type="predicted"/>
<evidence type="ECO:0000256" key="1">
    <source>
        <dbReference type="SAM" id="Phobius"/>
    </source>
</evidence>
<organism evidence="2 3">
    <name type="scientific">Clostridium ljungdahlii</name>
    <dbReference type="NCBI Taxonomy" id="1538"/>
    <lineage>
        <taxon>Bacteria</taxon>
        <taxon>Bacillati</taxon>
        <taxon>Bacillota</taxon>
        <taxon>Clostridia</taxon>
        <taxon>Eubacteriales</taxon>
        <taxon>Clostridiaceae</taxon>
        <taxon>Clostridium</taxon>
    </lineage>
</organism>
<name>A0A162KXL8_9CLOT</name>
<protein>
    <submittedName>
        <fullName evidence="2">Uncharacterized protein</fullName>
    </submittedName>
</protein>
<evidence type="ECO:0000313" key="3">
    <source>
        <dbReference type="Proteomes" id="UP000077407"/>
    </source>
</evidence>
<sequence>MLICIAGTYPFFFKHPATKQEAEDDEAPCVEYTIALIFPFVLFSLFKKLVTILGGNFQCTGKPMIIKSYFLFLSLLQLEYTLSLYLHYKTEIFP</sequence>